<keyword evidence="4 5" id="KW-0472">Membrane</keyword>
<dbReference type="SUPFAM" id="SSF103473">
    <property type="entry name" value="MFS general substrate transporter"/>
    <property type="match status" value="1"/>
</dbReference>
<organism evidence="7 8">
    <name type="scientific">Aeromicrobium panaciterrae</name>
    <dbReference type="NCBI Taxonomy" id="363861"/>
    <lineage>
        <taxon>Bacteria</taxon>
        <taxon>Bacillati</taxon>
        <taxon>Actinomycetota</taxon>
        <taxon>Actinomycetes</taxon>
        <taxon>Propionibacteriales</taxon>
        <taxon>Nocardioidaceae</taxon>
        <taxon>Aeromicrobium</taxon>
    </lineage>
</organism>
<gene>
    <name evidence="7" type="ORF">J2X11_000583</name>
</gene>
<dbReference type="EMBL" id="JAVDWH010000001">
    <property type="protein sequence ID" value="MDR7085744.1"/>
    <property type="molecule type" value="Genomic_DNA"/>
</dbReference>
<feature type="domain" description="Major facilitator superfamily (MFS) profile" evidence="6">
    <location>
        <begin position="1"/>
        <end position="389"/>
    </location>
</feature>
<feature type="transmembrane region" description="Helical" evidence="5">
    <location>
        <begin position="18"/>
        <end position="41"/>
    </location>
</feature>
<feature type="transmembrane region" description="Helical" evidence="5">
    <location>
        <begin position="77"/>
        <end position="96"/>
    </location>
</feature>
<evidence type="ECO:0000256" key="1">
    <source>
        <dbReference type="ARBA" id="ARBA00004651"/>
    </source>
</evidence>
<name>A0ABU1UKR0_9ACTN</name>
<keyword evidence="8" id="KW-1185">Reference proteome</keyword>
<evidence type="ECO:0000256" key="2">
    <source>
        <dbReference type="ARBA" id="ARBA00022692"/>
    </source>
</evidence>
<accession>A0ABU1UKR0</accession>
<sequence>MGFRGYAELWADRPVRTLFVAAFFARIPAMAAPLVFTLFVVGPLDGTYAQAGIVAAASTIGAGVGSPWRGRLIDKLGMRRAIIPSIVAVGVLYPIAALSTSYALLVPLSFVMGLFLIPIFSIVRLSLSVMVEERLRRTAFSADSVVAEASFIIGPAVGVVLVTQASAAWALFAIGMTEVVAGLMFLRLNPPTRSAVDPDEPVVESSGPKGPWMSVPLAFLFLISGGTLAALIGTDLGIVAQLREIDHVGSIGFTYGLWGLSSLIGGVIYGSLNKSIRPTYLLLALGLTTIPVGLGSEVWSLSLWVIPTGFLCAPTMTAATEWIAKLTPEDRRGEAMGWQGTSFMIGGAASSPIIGVAIDEVGAWGGFVVGGLIATAIALLAWGGQLLPAFKPDSHSIEETPAG</sequence>
<dbReference type="PANTHER" id="PTHR23542">
    <property type="match status" value="1"/>
</dbReference>
<feature type="transmembrane region" description="Helical" evidence="5">
    <location>
        <begin position="167"/>
        <end position="186"/>
    </location>
</feature>
<evidence type="ECO:0000313" key="8">
    <source>
        <dbReference type="Proteomes" id="UP001257739"/>
    </source>
</evidence>
<feature type="transmembrane region" description="Helical" evidence="5">
    <location>
        <begin position="336"/>
        <end position="358"/>
    </location>
</feature>
<feature type="transmembrane region" description="Helical" evidence="5">
    <location>
        <begin position="102"/>
        <end position="127"/>
    </location>
</feature>
<dbReference type="PROSITE" id="PS50850">
    <property type="entry name" value="MFS"/>
    <property type="match status" value="1"/>
</dbReference>
<dbReference type="Gene3D" id="1.20.1250.20">
    <property type="entry name" value="MFS general substrate transporter like domains"/>
    <property type="match status" value="1"/>
</dbReference>
<feature type="transmembrane region" description="Helical" evidence="5">
    <location>
        <begin position="279"/>
        <end position="295"/>
    </location>
</feature>
<dbReference type="InterPro" id="IPR020846">
    <property type="entry name" value="MFS_dom"/>
</dbReference>
<feature type="transmembrane region" description="Helical" evidence="5">
    <location>
        <begin position="217"/>
        <end position="240"/>
    </location>
</feature>
<dbReference type="Proteomes" id="UP001257739">
    <property type="component" value="Unassembled WGS sequence"/>
</dbReference>
<keyword evidence="3 5" id="KW-1133">Transmembrane helix</keyword>
<proteinExistence type="predicted"/>
<reference evidence="7 8" key="1">
    <citation type="submission" date="2023-07" db="EMBL/GenBank/DDBJ databases">
        <title>Sorghum-associated microbial communities from plants grown in Nebraska, USA.</title>
        <authorList>
            <person name="Schachtman D."/>
        </authorList>
    </citation>
    <scope>NUCLEOTIDE SEQUENCE [LARGE SCALE GENOMIC DNA]</scope>
    <source>
        <strain evidence="7 8">BE248</strain>
    </source>
</reference>
<dbReference type="PANTHER" id="PTHR23542:SF1">
    <property type="entry name" value="MAJOR FACILITATOR SUPERFAMILY (MFS) PROFILE DOMAIN-CONTAINING PROTEIN"/>
    <property type="match status" value="1"/>
</dbReference>
<dbReference type="InterPro" id="IPR011701">
    <property type="entry name" value="MFS"/>
</dbReference>
<feature type="transmembrane region" description="Helical" evidence="5">
    <location>
        <begin position="139"/>
        <end position="161"/>
    </location>
</feature>
<comment type="caution">
    <text evidence="7">The sequence shown here is derived from an EMBL/GenBank/DDBJ whole genome shotgun (WGS) entry which is preliminary data.</text>
</comment>
<dbReference type="RefSeq" id="WP_309966601.1">
    <property type="nucleotide sequence ID" value="NZ_JAVDWH010000001.1"/>
</dbReference>
<feature type="transmembrane region" description="Helical" evidence="5">
    <location>
        <begin position="47"/>
        <end position="65"/>
    </location>
</feature>
<dbReference type="InterPro" id="IPR036259">
    <property type="entry name" value="MFS_trans_sf"/>
</dbReference>
<feature type="transmembrane region" description="Helical" evidence="5">
    <location>
        <begin position="252"/>
        <end position="272"/>
    </location>
</feature>
<evidence type="ECO:0000256" key="4">
    <source>
        <dbReference type="ARBA" id="ARBA00023136"/>
    </source>
</evidence>
<keyword evidence="2 5" id="KW-0812">Transmembrane</keyword>
<comment type="subcellular location">
    <subcellularLocation>
        <location evidence="1">Cell membrane</location>
        <topology evidence="1">Multi-pass membrane protein</topology>
    </subcellularLocation>
</comment>
<protein>
    <submittedName>
        <fullName evidence="7">MFS family permease</fullName>
    </submittedName>
</protein>
<evidence type="ECO:0000256" key="5">
    <source>
        <dbReference type="SAM" id="Phobius"/>
    </source>
</evidence>
<evidence type="ECO:0000259" key="6">
    <source>
        <dbReference type="PROSITE" id="PS50850"/>
    </source>
</evidence>
<dbReference type="Pfam" id="PF07690">
    <property type="entry name" value="MFS_1"/>
    <property type="match status" value="1"/>
</dbReference>
<feature type="transmembrane region" description="Helical" evidence="5">
    <location>
        <begin position="364"/>
        <end position="382"/>
    </location>
</feature>
<evidence type="ECO:0000313" key="7">
    <source>
        <dbReference type="EMBL" id="MDR7085744.1"/>
    </source>
</evidence>
<evidence type="ECO:0000256" key="3">
    <source>
        <dbReference type="ARBA" id="ARBA00022989"/>
    </source>
</evidence>